<dbReference type="OrthoDB" id="1436437at2759"/>
<dbReference type="AlphaFoldDB" id="A0A3Q7Y2N5"/>
<dbReference type="InterPro" id="IPR036430">
    <property type="entry name" value="RNase_T2-like_sf"/>
</dbReference>
<evidence type="ECO:0000313" key="4">
    <source>
        <dbReference type="RefSeq" id="XP_027192081.1"/>
    </source>
</evidence>
<dbReference type="PANTHER" id="PTHR11240">
    <property type="entry name" value="RIBONUCLEASE T2"/>
    <property type="match status" value="1"/>
</dbReference>
<comment type="similarity">
    <text evidence="1 2">Belongs to the RNase T2 family.</text>
</comment>
<dbReference type="SUPFAM" id="SSF55895">
    <property type="entry name" value="Ribonuclease Rh-like"/>
    <property type="match status" value="1"/>
</dbReference>
<dbReference type="GO" id="GO:0005576">
    <property type="term" value="C:extracellular region"/>
    <property type="evidence" value="ECO:0007669"/>
    <property type="project" value="TreeGrafter"/>
</dbReference>
<accession>A0A3Q7Y2N5</accession>
<dbReference type="KEGG" id="cam:113787272"/>
<dbReference type="GO" id="GO:0006401">
    <property type="term" value="P:RNA catabolic process"/>
    <property type="evidence" value="ECO:0007669"/>
    <property type="project" value="TreeGrafter"/>
</dbReference>
<proteinExistence type="inferred from homology"/>
<dbReference type="RefSeq" id="XP_027192081.1">
    <property type="nucleotide sequence ID" value="XM_027336280.1"/>
</dbReference>
<dbReference type="GeneID" id="113787272"/>
<dbReference type="PANTHER" id="PTHR11240:SF22">
    <property type="entry name" value="RIBONUCLEASE T2"/>
    <property type="match status" value="1"/>
</dbReference>
<reference evidence="3" key="1">
    <citation type="journal article" date="2013" name="Nat. Biotechnol.">
        <title>Draft genome sequence of chickpea (Cicer arietinum) provides a resource for trait improvement.</title>
        <authorList>
            <person name="Varshney R.K."/>
            <person name="Song C."/>
            <person name="Saxena R.K."/>
            <person name="Azam S."/>
            <person name="Yu S."/>
            <person name="Sharpe A.G."/>
            <person name="Cannon S."/>
            <person name="Baek J."/>
            <person name="Rosen B.D."/>
            <person name="Tar'an B."/>
            <person name="Millan T."/>
            <person name="Zhang X."/>
            <person name="Ramsay L.D."/>
            <person name="Iwata A."/>
            <person name="Wang Y."/>
            <person name="Nelson W."/>
            <person name="Farmer A.D."/>
            <person name="Gaur P.M."/>
            <person name="Soderlund C."/>
            <person name="Penmetsa R.V."/>
            <person name="Xu C."/>
            <person name="Bharti A.K."/>
            <person name="He W."/>
            <person name="Winter P."/>
            <person name="Zhao S."/>
            <person name="Hane J.K."/>
            <person name="Carrasquilla-Garcia N."/>
            <person name="Condie J.A."/>
            <person name="Upadhyaya H.D."/>
            <person name="Luo M.C."/>
            <person name="Thudi M."/>
            <person name="Gowda C.L."/>
            <person name="Singh N.P."/>
            <person name="Lichtenzveig J."/>
            <person name="Gali K.K."/>
            <person name="Rubio J."/>
            <person name="Nadarajan N."/>
            <person name="Dolezel J."/>
            <person name="Bansal K.C."/>
            <person name="Xu X."/>
            <person name="Edwards D."/>
            <person name="Zhang G."/>
            <person name="Kahl G."/>
            <person name="Gil J."/>
            <person name="Singh K.B."/>
            <person name="Datta S.K."/>
            <person name="Jackson S.A."/>
            <person name="Wang J."/>
            <person name="Cook D.R."/>
        </authorList>
    </citation>
    <scope>NUCLEOTIDE SEQUENCE [LARGE SCALE GENOMIC DNA]</scope>
    <source>
        <strain evidence="3">cv. CDC Frontier</strain>
    </source>
</reference>
<evidence type="ECO:0000256" key="2">
    <source>
        <dbReference type="RuleBase" id="RU004328"/>
    </source>
</evidence>
<keyword evidence="3" id="KW-1185">Reference proteome</keyword>
<evidence type="ECO:0000256" key="1">
    <source>
        <dbReference type="ARBA" id="ARBA00007469"/>
    </source>
</evidence>
<reference evidence="4" key="2">
    <citation type="submission" date="2025-08" db="UniProtKB">
        <authorList>
            <consortium name="RefSeq"/>
        </authorList>
    </citation>
    <scope>IDENTIFICATION</scope>
    <source>
        <tissue evidence="4">Etiolated seedlings</tissue>
    </source>
</reference>
<sequence length="148" mass="16594">MATNYLLESNTEMHISNSKFLHCSGPMAIEPGRTLTLLGQIYLAMMANYGRMSGKKYGVCSTFIPVDYFQHTMTLWFKYNITNMFVEDGVPPGDWYTRQQITRSIEKKTQASPDIVCTGQYLKEIHVCLDPTTATTFVACPGSPSCPT</sequence>
<dbReference type="Pfam" id="PF00445">
    <property type="entry name" value="Ribonuclease_T2"/>
    <property type="match status" value="1"/>
</dbReference>
<dbReference type="Proteomes" id="UP000087171">
    <property type="component" value="Chromosome Ca1"/>
</dbReference>
<dbReference type="GO" id="GO:0003723">
    <property type="term" value="F:RNA binding"/>
    <property type="evidence" value="ECO:0007669"/>
    <property type="project" value="InterPro"/>
</dbReference>
<organism evidence="3 4">
    <name type="scientific">Cicer arietinum</name>
    <name type="common">Chickpea</name>
    <name type="synonym">Garbanzo</name>
    <dbReference type="NCBI Taxonomy" id="3827"/>
    <lineage>
        <taxon>Eukaryota</taxon>
        <taxon>Viridiplantae</taxon>
        <taxon>Streptophyta</taxon>
        <taxon>Embryophyta</taxon>
        <taxon>Tracheophyta</taxon>
        <taxon>Spermatophyta</taxon>
        <taxon>Magnoliopsida</taxon>
        <taxon>eudicotyledons</taxon>
        <taxon>Gunneridae</taxon>
        <taxon>Pentapetalae</taxon>
        <taxon>rosids</taxon>
        <taxon>fabids</taxon>
        <taxon>Fabales</taxon>
        <taxon>Fabaceae</taxon>
        <taxon>Papilionoideae</taxon>
        <taxon>50 kb inversion clade</taxon>
        <taxon>NPAAA clade</taxon>
        <taxon>Hologalegina</taxon>
        <taxon>IRL clade</taxon>
        <taxon>Cicereae</taxon>
        <taxon>Cicer</taxon>
    </lineage>
</organism>
<name>A0A3Q7Y2N5_CICAR</name>
<gene>
    <name evidence="4" type="primary">LOC113787272</name>
</gene>
<dbReference type="Gene3D" id="3.90.730.10">
    <property type="entry name" value="Ribonuclease T2-like"/>
    <property type="match status" value="1"/>
</dbReference>
<dbReference type="InterPro" id="IPR001568">
    <property type="entry name" value="RNase_T2-like"/>
</dbReference>
<dbReference type="GO" id="GO:0033897">
    <property type="term" value="F:ribonuclease T2 activity"/>
    <property type="evidence" value="ECO:0007669"/>
    <property type="project" value="InterPro"/>
</dbReference>
<protein>
    <submittedName>
        <fullName evidence="4">Ribonuclease Rh-like</fullName>
    </submittedName>
</protein>
<evidence type="ECO:0000313" key="3">
    <source>
        <dbReference type="Proteomes" id="UP000087171"/>
    </source>
</evidence>